<keyword evidence="1" id="KW-0472">Membrane</keyword>
<evidence type="ECO:0000313" key="4">
    <source>
        <dbReference type="Proteomes" id="UP000051412"/>
    </source>
</evidence>
<proteinExistence type="predicted"/>
<dbReference type="InterPro" id="IPR000594">
    <property type="entry name" value="ThiF_NAD_FAD-bd"/>
</dbReference>
<accession>A0A0R1XMP9</accession>
<feature type="domain" description="THIF-type NAD/FAD binding fold" evidence="2">
    <location>
        <begin position="3"/>
        <end position="229"/>
    </location>
</feature>
<dbReference type="GO" id="GO:0061504">
    <property type="term" value="P:cyclic threonylcarbamoyladenosine biosynthetic process"/>
    <property type="evidence" value="ECO:0007669"/>
    <property type="project" value="TreeGrafter"/>
</dbReference>
<dbReference type="InterPro" id="IPR035985">
    <property type="entry name" value="Ubiquitin-activating_enz"/>
</dbReference>
<dbReference type="GO" id="GO:0008641">
    <property type="term" value="F:ubiquitin-like modifier activating enzyme activity"/>
    <property type="evidence" value="ECO:0007669"/>
    <property type="project" value="InterPro"/>
</dbReference>
<reference evidence="3 4" key="1">
    <citation type="journal article" date="2015" name="Genome Announc.">
        <title>Expanding the biotechnology potential of lactobacilli through comparative genomics of 213 strains and associated genera.</title>
        <authorList>
            <person name="Sun Z."/>
            <person name="Harris H.M."/>
            <person name="McCann A."/>
            <person name="Guo C."/>
            <person name="Argimon S."/>
            <person name="Zhang W."/>
            <person name="Yang X."/>
            <person name="Jeffery I.B."/>
            <person name="Cooney J.C."/>
            <person name="Kagawa T.F."/>
            <person name="Liu W."/>
            <person name="Song Y."/>
            <person name="Salvetti E."/>
            <person name="Wrobel A."/>
            <person name="Rasinkangas P."/>
            <person name="Parkhill J."/>
            <person name="Rea M.C."/>
            <person name="O'Sullivan O."/>
            <person name="Ritari J."/>
            <person name="Douillard F.P."/>
            <person name="Paul Ross R."/>
            <person name="Yang R."/>
            <person name="Briner A.E."/>
            <person name="Felis G.E."/>
            <person name="de Vos W.M."/>
            <person name="Barrangou R."/>
            <person name="Klaenhammer T.R."/>
            <person name="Caufield P.W."/>
            <person name="Cui Y."/>
            <person name="Zhang H."/>
            <person name="O'Toole P.W."/>
        </authorList>
    </citation>
    <scope>NUCLEOTIDE SEQUENCE [LARGE SCALE GENOMIC DNA]</scope>
    <source>
        <strain evidence="3 4">DSM 6035</strain>
    </source>
</reference>
<dbReference type="Proteomes" id="UP000051412">
    <property type="component" value="Unassembled WGS sequence"/>
</dbReference>
<keyword evidence="4" id="KW-1185">Reference proteome</keyword>
<dbReference type="Gene3D" id="3.40.50.720">
    <property type="entry name" value="NAD(P)-binding Rossmann-like Domain"/>
    <property type="match status" value="1"/>
</dbReference>
<keyword evidence="1" id="KW-1133">Transmembrane helix</keyword>
<dbReference type="AlphaFoldDB" id="A0A0R1XMP9"/>
<evidence type="ECO:0000256" key="1">
    <source>
        <dbReference type="SAM" id="Phobius"/>
    </source>
</evidence>
<dbReference type="PANTHER" id="PTHR43267:SF1">
    <property type="entry name" value="TRNA THREONYLCARBAMOYLADENOSINE DEHYDRATASE"/>
    <property type="match status" value="1"/>
</dbReference>
<gene>
    <name evidence="3" type="ORF">FD32_GL001163</name>
</gene>
<dbReference type="CDD" id="cd00757">
    <property type="entry name" value="ThiF_MoeB_HesA_family"/>
    <property type="match status" value="1"/>
</dbReference>
<dbReference type="Pfam" id="PF00899">
    <property type="entry name" value="ThiF"/>
    <property type="match status" value="1"/>
</dbReference>
<dbReference type="PANTHER" id="PTHR43267">
    <property type="entry name" value="TRNA THREONYLCARBAMOYLADENOSINE DEHYDRATASE"/>
    <property type="match status" value="1"/>
</dbReference>
<dbReference type="STRING" id="1423782.FD32_GL001163"/>
<dbReference type="EMBL" id="AZGM01000020">
    <property type="protein sequence ID" value="KRM29764.1"/>
    <property type="molecule type" value="Genomic_DNA"/>
</dbReference>
<dbReference type="PATRIC" id="fig|1423782.4.peg.1214"/>
<evidence type="ECO:0000313" key="3">
    <source>
        <dbReference type="EMBL" id="KRM29764.1"/>
    </source>
</evidence>
<keyword evidence="1" id="KW-0812">Transmembrane</keyword>
<dbReference type="GO" id="GO:0061503">
    <property type="term" value="F:tRNA threonylcarbamoyladenosine dehydratase"/>
    <property type="evidence" value="ECO:0007669"/>
    <property type="project" value="TreeGrafter"/>
</dbReference>
<dbReference type="InterPro" id="IPR045886">
    <property type="entry name" value="ThiF/MoeB/HesA"/>
</dbReference>
<feature type="transmembrane region" description="Helical" evidence="1">
    <location>
        <begin position="12"/>
        <end position="34"/>
    </location>
</feature>
<sequence>MNQIGTAGQARISQATVLIVGVGGLGSYAAVILARAGVKKLILVDPDTVSLTNLQRQALFTENDCQEHRFKVTAVKNHLQAINSSVEVVAIPSPLTADLVSDNHFDLCLDCLDNYRGRALLNELAIEHHFDYVFASCAGNYGNVMAISPQEHPCLACLFPDIKQLMNTDCDIIGVNAALLPLVAGMQASIALHYLVDQSTVDFDHLITYDNWSMTANRFKVSKQATCPVCQRHQQISTGQGGSQLTMLCGANAYYVRLAHGVKLTSWAYHLNSLGALITSNPLFIQFKWVNRPVSLFKNGKLVMYDLANRADAEGQLNRIIKLANEIREITSDESSCHSNN</sequence>
<dbReference type="SUPFAM" id="SSF69572">
    <property type="entry name" value="Activating enzymes of the ubiquitin-like proteins"/>
    <property type="match status" value="1"/>
</dbReference>
<evidence type="ECO:0000259" key="2">
    <source>
        <dbReference type="Pfam" id="PF00899"/>
    </source>
</evidence>
<name>A0A0R1XMP9_9LACO</name>
<organism evidence="3 4">
    <name type="scientific">Limosilactobacillus panis DSM 6035</name>
    <dbReference type="NCBI Taxonomy" id="1423782"/>
    <lineage>
        <taxon>Bacteria</taxon>
        <taxon>Bacillati</taxon>
        <taxon>Bacillota</taxon>
        <taxon>Bacilli</taxon>
        <taxon>Lactobacillales</taxon>
        <taxon>Lactobacillaceae</taxon>
        <taxon>Limosilactobacillus</taxon>
    </lineage>
</organism>
<protein>
    <submittedName>
        <fullName evidence="3">ThiF family protein</fullName>
    </submittedName>
</protein>
<comment type="caution">
    <text evidence="3">The sequence shown here is derived from an EMBL/GenBank/DDBJ whole genome shotgun (WGS) entry which is preliminary data.</text>
</comment>